<dbReference type="AlphaFoldDB" id="A0A4Y7T395"/>
<feature type="compositionally biased region" description="Basic residues" evidence="1">
    <location>
        <begin position="1"/>
        <end position="11"/>
    </location>
</feature>
<dbReference type="Proteomes" id="UP000298030">
    <property type="component" value="Unassembled WGS sequence"/>
</dbReference>
<protein>
    <submittedName>
        <fullName evidence="2">Uncharacterized protein</fullName>
    </submittedName>
</protein>
<reference evidence="2 3" key="1">
    <citation type="journal article" date="2019" name="Nat. Ecol. Evol.">
        <title>Megaphylogeny resolves global patterns of mushroom evolution.</title>
        <authorList>
            <person name="Varga T."/>
            <person name="Krizsan K."/>
            <person name="Foldi C."/>
            <person name="Dima B."/>
            <person name="Sanchez-Garcia M."/>
            <person name="Sanchez-Ramirez S."/>
            <person name="Szollosi G.J."/>
            <person name="Szarkandi J.G."/>
            <person name="Papp V."/>
            <person name="Albert L."/>
            <person name="Andreopoulos W."/>
            <person name="Angelini C."/>
            <person name="Antonin V."/>
            <person name="Barry K.W."/>
            <person name="Bougher N.L."/>
            <person name="Buchanan P."/>
            <person name="Buyck B."/>
            <person name="Bense V."/>
            <person name="Catcheside P."/>
            <person name="Chovatia M."/>
            <person name="Cooper J."/>
            <person name="Damon W."/>
            <person name="Desjardin D."/>
            <person name="Finy P."/>
            <person name="Geml J."/>
            <person name="Haridas S."/>
            <person name="Hughes K."/>
            <person name="Justo A."/>
            <person name="Karasinski D."/>
            <person name="Kautmanova I."/>
            <person name="Kiss B."/>
            <person name="Kocsube S."/>
            <person name="Kotiranta H."/>
            <person name="LaButti K.M."/>
            <person name="Lechner B.E."/>
            <person name="Liimatainen K."/>
            <person name="Lipzen A."/>
            <person name="Lukacs Z."/>
            <person name="Mihaltcheva S."/>
            <person name="Morgado L.N."/>
            <person name="Niskanen T."/>
            <person name="Noordeloos M.E."/>
            <person name="Ohm R.A."/>
            <person name="Ortiz-Santana B."/>
            <person name="Ovrebo C."/>
            <person name="Racz N."/>
            <person name="Riley R."/>
            <person name="Savchenko A."/>
            <person name="Shiryaev A."/>
            <person name="Soop K."/>
            <person name="Spirin V."/>
            <person name="Szebenyi C."/>
            <person name="Tomsovsky M."/>
            <person name="Tulloss R.E."/>
            <person name="Uehling J."/>
            <person name="Grigoriev I.V."/>
            <person name="Vagvolgyi C."/>
            <person name="Papp T."/>
            <person name="Martin F.M."/>
            <person name="Miettinen O."/>
            <person name="Hibbett D.S."/>
            <person name="Nagy L.G."/>
        </authorList>
    </citation>
    <scope>NUCLEOTIDE SEQUENCE [LARGE SCALE GENOMIC DNA]</scope>
    <source>
        <strain evidence="2 3">FP101781</strain>
    </source>
</reference>
<gene>
    <name evidence="2" type="ORF">FA13DRAFT_1735476</name>
</gene>
<sequence>MSKPDRRRMNLHPRPCSDIRPGVSVTFNLPDRNGSLDIRNMGKVSQKDRGTTALTVKVWNLRAEPSRRSGVGWRYHRHSSYRSVQGDLVGRANDVVEAHRRA</sequence>
<feature type="region of interest" description="Disordered" evidence="1">
    <location>
        <begin position="1"/>
        <end position="25"/>
    </location>
</feature>
<evidence type="ECO:0000313" key="2">
    <source>
        <dbReference type="EMBL" id="TEB28646.1"/>
    </source>
</evidence>
<accession>A0A4Y7T395</accession>
<organism evidence="2 3">
    <name type="scientific">Coprinellus micaceus</name>
    <name type="common">Glistening ink-cap mushroom</name>
    <name type="synonym">Coprinus micaceus</name>
    <dbReference type="NCBI Taxonomy" id="71717"/>
    <lineage>
        <taxon>Eukaryota</taxon>
        <taxon>Fungi</taxon>
        <taxon>Dikarya</taxon>
        <taxon>Basidiomycota</taxon>
        <taxon>Agaricomycotina</taxon>
        <taxon>Agaricomycetes</taxon>
        <taxon>Agaricomycetidae</taxon>
        <taxon>Agaricales</taxon>
        <taxon>Agaricineae</taxon>
        <taxon>Psathyrellaceae</taxon>
        <taxon>Coprinellus</taxon>
    </lineage>
</organism>
<proteinExistence type="predicted"/>
<name>A0A4Y7T395_COPMI</name>
<evidence type="ECO:0000313" key="3">
    <source>
        <dbReference type="Proteomes" id="UP000298030"/>
    </source>
</evidence>
<keyword evidence="3" id="KW-1185">Reference proteome</keyword>
<comment type="caution">
    <text evidence="2">The sequence shown here is derived from an EMBL/GenBank/DDBJ whole genome shotgun (WGS) entry which is preliminary data.</text>
</comment>
<dbReference type="EMBL" id="QPFP01000031">
    <property type="protein sequence ID" value="TEB28646.1"/>
    <property type="molecule type" value="Genomic_DNA"/>
</dbReference>
<evidence type="ECO:0000256" key="1">
    <source>
        <dbReference type="SAM" id="MobiDB-lite"/>
    </source>
</evidence>